<dbReference type="InterPro" id="IPR027785">
    <property type="entry name" value="UvrD-like_helicase_C"/>
</dbReference>
<dbReference type="AlphaFoldDB" id="A0A0G0HCI0"/>
<evidence type="ECO:0000259" key="1">
    <source>
        <dbReference type="Pfam" id="PF13538"/>
    </source>
</evidence>
<dbReference type="CDD" id="cd18809">
    <property type="entry name" value="SF1_C_RecD"/>
    <property type="match status" value="1"/>
</dbReference>
<dbReference type="Gene3D" id="3.40.50.300">
    <property type="entry name" value="P-loop containing nucleotide triphosphate hydrolases"/>
    <property type="match status" value="2"/>
</dbReference>
<dbReference type="InterPro" id="IPR027417">
    <property type="entry name" value="P-loop_NTPase"/>
</dbReference>
<dbReference type="Pfam" id="PF13538">
    <property type="entry name" value="UvrD_C_2"/>
    <property type="match status" value="1"/>
</dbReference>
<dbReference type="InterPro" id="IPR050534">
    <property type="entry name" value="Coronavir_polyprotein_1ab"/>
</dbReference>
<sequence length="392" mass="44794">MQLSADQKYTIDALSMWYEKLPSQFITVGGYAGTGKTSIIAKFREILFKKIQPKGKKTKLKVAFCSFTGKAARVLESTLQKEKAVYGKDFIGTIHSLIYSPIVDERSKEIIGWEKKKMPGYDLIIIDEASMVDQEIWNDLLSFKIPIVAVGDHGQLPPIRGNFNLMQKPVLKLEQIHRQAAQNPIIKVSILAREQGHIPAMEYSKKVRKLDRGDEETGSFIEELLQGFNDEMLVLCGYNTTRVKLNKYIRSLLEITSPSPQVNDRVICLRNNHEKQIFNGMLGKIKYIEDDSEGLYYAEIEELNNGNTFKGLISKEQFNADKGLNFTSKRGKTVHADLFDFGYALTVHKAQGSQAQKVVLFEERFKQMNDEDWRRWLYTGVTRAEEELYVVG</sequence>
<dbReference type="EMBL" id="LBTH01000004">
    <property type="protein sequence ID" value="KKQ36245.1"/>
    <property type="molecule type" value="Genomic_DNA"/>
</dbReference>
<accession>A0A0G0HCI0</accession>
<comment type="caution">
    <text evidence="2">The sequence shown here is derived from an EMBL/GenBank/DDBJ whole genome shotgun (WGS) entry which is preliminary data.</text>
</comment>
<dbReference type="PANTHER" id="PTHR43788">
    <property type="entry name" value="DNA2/NAM7 HELICASE FAMILY MEMBER"/>
    <property type="match status" value="1"/>
</dbReference>
<protein>
    <recommendedName>
        <fullName evidence="1">UvrD-like helicase C-terminal domain-containing protein</fullName>
    </recommendedName>
</protein>
<name>A0A0G0HCI0_9BACT</name>
<dbReference type="Pfam" id="PF13604">
    <property type="entry name" value="AAA_30"/>
    <property type="match status" value="1"/>
</dbReference>
<dbReference type="PATRIC" id="fig|1619087.5.peg.57"/>
<evidence type="ECO:0000313" key="2">
    <source>
        <dbReference type="EMBL" id="KKQ36245.1"/>
    </source>
</evidence>
<gene>
    <name evidence="2" type="ORF">US52_C0004G0011</name>
</gene>
<dbReference type="GO" id="GO:0043139">
    <property type="term" value="F:5'-3' DNA helicase activity"/>
    <property type="evidence" value="ECO:0007669"/>
    <property type="project" value="TreeGrafter"/>
</dbReference>
<dbReference type="Proteomes" id="UP000034852">
    <property type="component" value="Unassembled WGS sequence"/>
</dbReference>
<dbReference type="SUPFAM" id="SSF52540">
    <property type="entry name" value="P-loop containing nucleoside triphosphate hydrolases"/>
    <property type="match status" value="1"/>
</dbReference>
<dbReference type="Gene3D" id="2.30.30.940">
    <property type="match status" value="1"/>
</dbReference>
<reference evidence="2 3" key="1">
    <citation type="journal article" date="2015" name="Nature">
        <title>rRNA introns, odd ribosomes, and small enigmatic genomes across a large radiation of phyla.</title>
        <authorList>
            <person name="Brown C.T."/>
            <person name="Hug L.A."/>
            <person name="Thomas B.C."/>
            <person name="Sharon I."/>
            <person name="Castelle C.J."/>
            <person name="Singh A."/>
            <person name="Wilkins M.J."/>
            <person name="Williams K.H."/>
            <person name="Banfield J.F."/>
        </authorList>
    </citation>
    <scope>NUCLEOTIDE SEQUENCE [LARGE SCALE GENOMIC DNA]</scope>
</reference>
<feature type="domain" description="UvrD-like helicase C-terminal" evidence="1">
    <location>
        <begin position="342"/>
        <end position="391"/>
    </location>
</feature>
<evidence type="ECO:0000313" key="3">
    <source>
        <dbReference type="Proteomes" id="UP000034852"/>
    </source>
</evidence>
<dbReference type="PANTHER" id="PTHR43788:SF8">
    <property type="entry name" value="DNA-BINDING PROTEIN SMUBP-2"/>
    <property type="match status" value="1"/>
</dbReference>
<organism evidence="2 3">
    <name type="scientific">candidate division WS6 bacterium GW2011_GWA2_37_6</name>
    <dbReference type="NCBI Taxonomy" id="1619087"/>
    <lineage>
        <taxon>Bacteria</taxon>
        <taxon>Candidatus Dojkabacteria</taxon>
    </lineage>
</organism>
<proteinExistence type="predicted"/>